<gene>
    <name evidence="2" type="ORF">ACFQ4G_19265</name>
</gene>
<dbReference type="EMBL" id="JBHTND010000036">
    <property type="protein sequence ID" value="MFD1303711.1"/>
    <property type="molecule type" value="Genomic_DNA"/>
</dbReference>
<evidence type="ECO:0000313" key="3">
    <source>
        <dbReference type="Proteomes" id="UP001597176"/>
    </source>
</evidence>
<reference evidence="3" key="1">
    <citation type="journal article" date="2019" name="Int. J. Syst. Evol. Microbiol.">
        <title>The Global Catalogue of Microorganisms (GCM) 10K type strain sequencing project: providing services to taxonomists for standard genome sequencing and annotation.</title>
        <authorList>
            <consortium name="The Broad Institute Genomics Platform"/>
            <consortium name="The Broad Institute Genome Sequencing Center for Infectious Disease"/>
            <person name="Wu L."/>
            <person name="Ma J."/>
        </authorList>
    </citation>
    <scope>NUCLEOTIDE SEQUENCE [LARGE SCALE GENOMIC DNA]</scope>
    <source>
        <strain evidence="3">CCUG 56108</strain>
    </source>
</reference>
<dbReference type="Proteomes" id="UP001597176">
    <property type="component" value="Unassembled WGS sequence"/>
</dbReference>
<protein>
    <submittedName>
        <fullName evidence="2">Uncharacterized protein</fullName>
    </submittedName>
</protein>
<sequence>MGRGLAVRRKSTKLELLQHIAACTRAGQDGLSPLMTSDDYARDHVLLICESLQLGLTRLFRNPEGYGYELRITRAGRLLAAGEIEAAATALDRGGSRTRLAGEPPEGILGTLLSPGGKGLSLYGSAARHHAPEMIRGVATGHLSVADGFIHAAGTTLSRSPETARDPGSGALESRTEGAAIRSFPTSRSARNIAVRKP</sequence>
<feature type="region of interest" description="Disordered" evidence="1">
    <location>
        <begin position="156"/>
        <end position="198"/>
    </location>
</feature>
<proteinExistence type="predicted"/>
<comment type="caution">
    <text evidence="2">The sequence shown here is derived from an EMBL/GenBank/DDBJ whole genome shotgun (WGS) entry which is preliminary data.</text>
</comment>
<dbReference type="RefSeq" id="WP_238205055.1">
    <property type="nucleotide sequence ID" value="NZ_JBHTND010000036.1"/>
</dbReference>
<evidence type="ECO:0000313" key="2">
    <source>
        <dbReference type="EMBL" id="MFD1303711.1"/>
    </source>
</evidence>
<evidence type="ECO:0000256" key="1">
    <source>
        <dbReference type="SAM" id="MobiDB-lite"/>
    </source>
</evidence>
<keyword evidence="3" id="KW-1185">Reference proteome</keyword>
<organism evidence="2 3">
    <name type="scientific">Methylobacterium marchantiae</name>
    <dbReference type="NCBI Taxonomy" id="600331"/>
    <lineage>
        <taxon>Bacteria</taxon>
        <taxon>Pseudomonadati</taxon>
        <taxon>Pseudomonadota</taxon>
        <taxon>Alphaproteobacteria</taxon>
        <taxon>Hyphomicrobiales</taxon>
        <taxon>Methylobacteriaceae</taxon>
        <taxon>Methylobacterium</taxon>
    </lineage>
</organism>
<accession>A0ABW3X2H3</accession>
<name>A0ABW3X2H3_9HYPH</name>